<comment type="caution">
    <text evidence="1">The sequence shown here is derived from an EMBL/GenBank/DDBJ whole genome shotgun (WGS) entry which is preliminary data.</text>
</comment>
<dbReference type="AlphaFoldDB" id="A0A369MYI5"/>
<accession>A0A369MYI5</accession>
<name>A0A369MYI5_EGGLN</name>
<sequence length="86" mass="9308">MNDSDKFQQLGLDDLDEVSGGEALSDRAVAALPKAVPGGICPYCGMKIVVSLYGTAFTNDHESLGFSNATVWQCNKSDLDYTLFRE</sequence>
<dbReference type="EMBL" id="PPTX01000002">
    <property type="protein sequence ID" value="RDB81414.1"/>
    <property type="molecule type" value="Genomic_DNA"/>
</dbReference>
<dbReference type="RefSeq" id="WP_114516225.1">
    <property type="nucleotide sequence ID" value="NZ_PPTX01000002.1"/>
</dbReference>
<evidence type="ECO:0000313" key="2">
    <source>
        <dbReference type="Proteomes" id="UP000253752"/>
    </source>
</evidence>
<evidence type="ECO:0000313" key="1">
    <source>
        <dbReference type="EMBL" id="RDB81414.1"/>
    </source>
</evidence>
<organism evidence="1 2">
    <name type="scientific">Eggerthella lenta</name>
    <name type="common">Eubacterium lentum</name>
    <dbReference type="NCBI Taxonomy" id="84112"/>
    <lineage>
        <taxon>Bacteria</taxon>
        <taxon>Bacillati</taxon>
        <taxon>Actinomycetota</taxon>
        <taxon>Coriobacteriia</taxon>
        <taxon>Eggerthellales</taxon>
        <taxon>Eggerthellaceae</taxon>
        <taxon>Eggerthella</taxon>
    </lineage>
</organism>
<protein>
    <submittedName>
        <fullName evidence="1">Uncharacterized protein</fullName>
    </submittedName>
</protein>
<proteinExistence type="predicted"/>
<gene>
    <name evidence="1" type="ORF">C1872_01705</name>
</gene>
<reference evidence="1 2" key="1">
    <citation type="journal article" date="2018" name="Elife">
        <title>Discovery and characterization of a prevalent human gut bacterial enzyme sufficient for the inactivation of a family of plant toxins.</title>
        <authorList>
            <person name="Koppel N."/>
            <person name="Bisanz J.E."/>
            <person name="Pandelia M.E."/>
            <person name="Turnbaugh P.J."/>
            <person name="Balskus E.P."/>
        </authorList>
    </citation>
    <scope>NUCLEOTIDE SEQUENCE [LARGE SCALE GENOMIC DNA]</scope>
    <source>
        <strain evidence="1 2">MR1 #12</strain>
    </source>
</reference>
<dbReference type="Proteomes" id="UP000253752">
    <property type="component" value="Unassembled WGS sequence"/>
</dbReference>